<dbReference type="Pfam" id="PF08340">
    <property type="entry name" value="YicC-like_C"/>
    <property type="match status" value="1"/>
</dbReference>
<evidence type="ECO:0000256" key="2">
    <source>
        <dbReference type="ARBA" id="ARBA00022722"/>
    </source>
</evidence>
<dbReference type="GeneID" id="93683449"/>
<evidence type="ECO:0000259" key="6">
    <source>
        <dbReference type="Pfam" id="PF03755"/>
    </source>
</evidence>
<dbReference type="Proteomes" id="UP000664578">
    <property type="component" value="Unassembled WGS sequence"/>
</dbReference>
<dbReference type="NCBIfam" id="TIGR00255">
    <property type="entry name" value="YicC/YloC family endoribonuclease"/>
    <property type="match status" value="1"/>
</dbReference>
<dbReference type="Pfam" id="PF03755">
    <property type="entry name" value="YicC-like_N"/>
    <property type="match status" value="1"/>
</dbReference>
<dbReference type="PANTHER" id="PTHR30636">
    <property type="entry name" value="UPF0701 PROTEIN YICC"/>
    <property type="match status" value="1"/>
</dbReference>
<protein>
    <submittedName>
        <fullName evidence="8">YicC family protein</fullName>
    </submittedName>
</protein>
<evidence type="ECO:0000259" key="7">
    <source>
        <dbReference type="Pfam" id="PF08340"/>
    </source>
</evidence>
<keyword evidence="3" id="KW-0255">Endonuclease</keyword>
<name>A0A8I1SLG3_9BACI</name>
<dbReference type="EMBL" id="JAEMWV010000001">
    <property type="protein sequence ID" value="MBN8250144.1"/>
    <property type="molecule type" value="Genomic_DNA"/>
</dbReference>
<evidence type="ECO:0000256" key="5">
    <source>
        <dbReference type="ARBA" id="ARBA00035648"/>
    </source>
</evidence>
<evidence type="ECO:0000313" key="9">
    <source>
        <dbReference type="Proteomes" id="UP000664578"/>
    </source>
</evidence>
<sequence length="291" mass="33670">MIRSMTGFGRGRADNDVQAVTVEMKSVNHRFCEITVRMPRQLMEIEDKIKKIIQTYIKRGRVEVFVTISGEGLAKKTLQTDWELLGEYMKAFQEISERHQLSKSVEIQDILHMPDVMTTSEEEVDQTSIHQLVFTAVEQAVGQLLTMREKEGQELYQDLVQHLTNIQQLRDEVESLAPTVSEQYEDRLRKRLTDYLEGTIDEQRVLAEVAIFAEKADVNEELTRIHSHLTQFFQTIDTTDVIGRKLDFLVQELNREMNTIGAKANNGKIAQCVIDMKTQLERLKEQVQNIE</sequence>
<evidence type="ECO:0000313" key="8">
    <source>
        <dbReference type="EMBL" id="MBN8250144.1"/>
    </source>
</evidence>
<comment type="cofactor">
    <cofactor evidence="1">
        <name>a divalent metal cation</name>
        <dbReference type="ChEBI" id="CHEBI:60240"/>
    </cofactor>
</comment>
<organism evidence="8 9">
    <name type="scientific">Priestia flexa</name>
    <dbReference type="NCBI Taxonomy" id="86664"/>
    <lineage>
        <taxon>Bacteria</taxon>
        <taxon>Bacillati</taxon>
        <taxon>Bacillota</taxon>
        <taxon>Bacilli</taxon>
        <taxon>Bacillales</taxon>
        <taxon>Bacillaceae</taxon>
        <taxon>Priestia</taxon>
    </lineage>
</organism>
<proteinExistence type="inferred from homology"/>
<dbReference type="AlphaFoldDB" id="A0A8I1SLG3"/>
<feature type="domain" description="Endoribonuclease YicC-like C-terminal" evidence="7">
    <location>
        <begin position="173"/>
        <end position="291"/>
    </location>
</feature>
<dbReference type="GO" id="GO:0016787">
    <property type="term" value="F:hydrolase activity"/>
    <property type="evidence" value="ECO:0007669"/>
    <property type="project" value="UniProtKB-KW"/>
</dbReference>
<reference evidence="8" key="1">
    <citation type="submission" date="2020-12" db="EMBL/GenBank/DDBJ databases">
        <title>PHA producing bacteria isolated from mangrove.</title>
        <authorList>
            <person name="Zheng W."/>
            <person name="Yu S."/>
            <person name="Huang Y."/>
        </authorList>
    </citation>
    <scope>NUCLEOTIDE SEQUENCE</scope>
    <source>
        <strain evidence="8">GN22-4</strain>
    </source>
</reference>
<dbReference type="InterPro" id="IPR013551">
    <property type="entry name" value="YicC-like_C"/>
</dbReference>
<evidence type="ECO:0000256" key="3">
    <source>
        <dbReference type="ARBA" id="ARBA00022759"/>
    </source>
</evidence>
<feature type="domain" description="Endoribonuclease YicC-like N-terminal" evidence="6">
    <location>
        <begin position="2"/>
        <end position="156"/>
    </location>
</feature>
<dbReference type="InterPro" id="IPR005229">
    <property type="entry name" value="YicC/YloC-like"/>
</dbReference>
<gene>
    <name evidence="8" type="ORF">JF537_00965</name>
</gene>
<dbReference type="PANTHER" id="PTHR30636:SF3">
    <property type="entry name" value="UPF0701 PROTEIN YICC"/>
    <property type="match status" value="1"/>
</dbReference>
<comment type="similarity">
    <text evidence="5">Belongs to the YicC/YloC family.</text>
</comment>
<dbReference type="InterPro" id="IPR013527">
    <property type="entry name" value="YicC-like_N"/>
</dbReference>
<accession>A0A8I1SLG3</accession>
<evidence type="ECO:0000256" key="4">
    <source>
        <dbReference type="ARBA" id="ARBA00022801"/>
    </source>
</evidence>
<keyword evidence="2" id="KW-0540">Nuclease</keyword>
<keyword evidence="4" id="KW-0378">Hydrolase</keyword>
<dbReference type="GO" id="GO:0004521">
    <property type="term" value="F:RNA endonuclease activity"/>
    <property type="evidence" value="ECO:0007669"/>
    <property type="project" value="InterPro"/>
</dbReference>
<dbReference type="RefSeq" id="WP_206782075.1">
    <property type="nucleotide sequence ID" value="NZ_CM125968.1"/>
</dbReference>
<comment type="caution">
    <text evidence="8">The sequence shown here is derived from an EMBL/GenBank/DDBJ whole genome shotgun (WGS) entry which is preliminary data.</text>
</comment>
<evidence type="ECO:0000256" key="1">
    <source>
        <dbReference type="ARBA" id="ARBA00001968"/>
    </source>
</evidence>